<dbReference type="AlphaFoldDB" id="U4L610"/>
<keyword evidence="1" id="KW-0732">Signal</keyword>
<name>U4L610_PYROM</name>
<proteinExistence type="predicted"/>
<evidence type="ECO:0000313" key="2">
    <source>
        <dbReference type="EMBL" id="CCX12659.1"/>
    </source>
</evidence>
<protein>
    <submittedName>
        <fullName evidence="2">Uncharacterized protein</fullName>
    </submittedName>
</protein>
<reference evidence="2 3" key="1">
    <citation type="journal article" date="2013" name="PLoS Genet.">
        <title>The genome and development-dependent transcriptomes of Pyronema confluens: a window into fungal evolution.</title>
        <authorList>
            <person name="Traeger S."/>
            <person name="Altegoer F."/>
            <person name="Freitag M."/>
            <person name="Gabaldon T."/>
            <person name="Kempken F."/>
            <person name="Kumar A."/>
            <person name="Marcet-Houben M."/>
            <person name="Poggeler S."/>
            <person name="Stajich J.E."/>
            <person name="Nowrousian M."/>
        </authorList>
    </citation>
    <scope>NUCLEOTIDE SEQUENCE [LARGE SCALE GENOMIC DNA]</scope>
    <source>
        <strain evidence="3">CBS 100304</strain>
        <tissue evidence="2">Vegetative mycelium</tissue>
    </source>
</reference>
<sequence length="131" mass="14527">MMEIISIVALFINAVAAAPPLPPGVSRNTVINWDRPFHGGILGGVYYCDDIKWGKTCLYGAYELAKCHDVPNNWNDIISSFGPDKGTYCFVYEDVNCVGDSRLMQYPGSENLLRQGFNDRISSFSCGGYQE</sequence>
<dbReference type="STRING" id="1076935.U4L610"/>
<dbReference type="EMBL" id="HF935723">
    <property type="protein sequence ID" value="CCX12659.1"/>
    <property type="molecule type" value="Genomic_DNA"/>
</dbReference>
<gene>
    <name evidence="2" type="ORF">PCON_12253</name>
</gene>
<feature type="chain" id="PRO_5004651319" evidence="1">
    <location>
        <begin position="18"/>
        <end position="131"/>
    </location>
</feature>
<dbReference type="OrthoDB" id="2910287at2759"/>
<evidence type="ECO:0000313" key="3">
    <source>
        <dbReference type="Proteomes" id="UP000018144"/>
    </source>
</evidence>
<dbReference type="OMA" id="CHEPQAD"/>
<dbReference type="Proteomes" id="UP000018144">
    <property type="component" value="Unassembled WGS sequence"/>
</dbReference>
<accession>U4L610</accession>
<evidence type="ECO:0000256" key="1">
    <source>
        <dbReference type="SAM" id="SignalP"/>
    </source>
</evidence>
<dbReference type="Gene3D" id="2.60.20.10">
    <property type="entry name" value="Crystallins"/>
    <property type="match status" value="1"/>
</dbReference>
<keyword evidence="3" id="KW-1185">Reference proteome</keyword>
<feature type="signal peptide" evidence="1">
    <location>
        <begin position="1"/>
        <end position="17"/>
    </location>
</feature>
<organism evidence="2 3">
    <name type="scientific">Pyronema omphalodes (strain CBS 100304)</name>
    <name type="common">Pyronema confluens</name>
    <dbReference type="NCBI Taxonomy" id="1076935"/>
    <lineage>
        <taxon>Eukaryota</taxon>
        <taxon>Fungi</taxon>
        <taxon>Dikarya</taxon>
        <taxon>Ascomycota</taxon>
        <taxon>Pezizomycotina</taxon>
        <taxon>Pezizomycetes</taxon>
        <taxon>Pezizales</taxon>
        <taxon>Pyronemataceae</taxon>
        <taxon>Pyronema</taxon>
    </lineage>
</organism>